<accession>A0A8J6C7H4</accession>
<comment type="caution">
    <text evidence="7">The sequence shown here is derived from an EMBL/GenBank/DDBJ whole genome shotgun (WGS) entry which is preliminary data.</text>
</comment>
<dbReference type="PANTHER" id="PTHR19211:SF133">
    <property type="entry name" value="ABC TRANSPORTER FAMILY PROTEIN"/>
    <property type="match status" value="1"/>
</dbReference>
<dbReference type="Pfam" id="PF00005">
    <property type="entry name" value="ABC_tran"/>
    <property type="match status" value="2"/>
</dbReference>
<evidence type="ECO:0000256" key="4">
    <source>
        <dbReference type="SAM" id="MobiDB-lite"/>
    </source>
</evidence>
<dbReference type="GO" id="GO:0005524">
    <property type="term" value="F:ATP binding"/>
    <property type="evidence" value="ECO:0007669"/>
    <property type="project" value="UniProtKB-KW"/>
</dbReference>
<keyword evidence="5" id="KW-0732">Signal</keyword>
<organism evidence="7 8">
    <name type="scientific">Diacronema lutheri</name>
    <name type="common">Unicellular marine alga</name>
    <name type="synonym">Monochrysis lutheri</name>
    <dbReference type="NCBI Taxonomy" id="2081491"/>
    <lineage>
        <taxon>Eukaryota</taxon>
        <taxon>Haptista</taxon>
        <taxon>Haptophyta</taxon>
        <taxon>Pavlovophyceae</taxon>
        <taxon>Pavlovales</taxon>
        <taxon>Pavlovaceae</taxon>
        <taxon>Diacronema</taxon>
    </lineage>
</organism>
<dbReference type="EMBL" id="JAGTXO010000066">
    <property type="protein sequence ID" value="KAG8457658.1"/>
    <property type="molecule type" value="Genomic_DNA"/>
</dbReference>
<dbReference type="InterPro" id="IPR003593">
    <property type="entry name" value="AAA+_ATPase"/>
</dbReference>
<evidence type="ECO:0000256" key="5">
    <source>
        <dbReference type="SAM" id="SignalP"/>
    </source>
</evidence>
<protein>
    <recommendedName>
        <fullName evidence="6">ABC transporter domain-containing protein</fullName>
    </recommendedName>
</protein>
<feature type="domain" description="ABC transporter" evidence="6">
    <location>
        <begin position="418"/>
        <end position="659"/>
    </location>
</feature>
<feature type="domain" description="ABC transporter" evidence="6">
    <location>
        <begin position="73"/>
        <end position="336"/>
    </location>
</feature>
<evidence type="ECO:0000256" key="1">
    <source>
        <dbReference type="ARBA" id="ARBA00022737"/>
    </source>
</evidence>
<evidence type="ECO:0000256" key="3">
    <source>
        <dbReference type="ARBA" id="ARBA00022840"/>
    </source>
</evidence>
<feature type="region of interest" description="Disordered" evidence="4">
    <location>
        <begin position="679"/>
        <end position="700"/>
    </location>
</feature>
<dbReference type="Pfam" id="PF12848">
    <property type="entry name" value="ABC_tran_Xtn"/>
    <property type="match status" value="1"/>
</dbReference>
<gene>
    <name evidence="7" type="ORF">KFE25_002322</name>
</gene>
<dbReference type="AlphaFoldDB" id="A0A8J6C7H4"/>
<evidence type="ECO:0000313" key="7">
    <source>
        <dbReference type="EMBL" id="KAG8457658.1"/>
    </source>
</evidence>
<dbReference type="PROSITE" id="PS00211">
    <property type="entry name" value="ABC_TRANSPORTER_1"/>
    <property type="match status" value="2"/>
</dbReference>
<name>A0A8J6C7H4_DIALT</name>
<dbReference type="GO" id="GO:0016887">
    <property type="term" value="F:ATP hydrolysis activity"/>
    <property type="evidence" value="ECO:0007669"/>
    <property type="project" value="InterPro"/>
</dbReference>
<dbReference type="SUPFAM" id="SSF52540">
    <property type="entry name" value="P-loop containing nucleoside triphosphate hydrolases"/>
    <property type="match status" value="2"/>
</dbReference>
<sequence>MHRRALRLAVAVALAATAFGARAPRVGRVASASALTPRPASAAPAIDVPVTPAPSTAATTSARVADKTGGAAVLLEGATVSIGDADLITGANLRVGVGERWGLVGVNGAGKSTIMKAILRNDPRFAARADSIAVRDGTIAISQTLSVGYLEQTAVTGSDRTVKEEVMSRMDRLVAARTALERASDAVSRGDISDAAVEALADAEAAFSAAGGYDSDKLVAGVLRGLGFTDADHERACSEFSGGWRMRIALARLLLSSPELLLLDEPSNHLDSSAKRWLGNYLKSYDGTLLLVSHDESILAAAVTSIAEVDSATRTIESFKSMSLEQWRVEREARKARRATEDERRQAEIDRLQSFVDRFGAKATKATAAKSKEKAIERIRAAAPPSPDASFAAEGGGSQARKLVLRAAAKSAVRQLELRGASFGWTCAPAGADGGGAADGAEGCTPDVGGVPLLRDVHLKVERGWRLAVVGPNGAGKSTLLAAISGALPLAAGTREVGDGVVLGVFRQDLAQDLDQAARPVDLVQRAAWEHDGESTVEDAFGALGALGLSGARASGRTIGQLSGGEKARVALATFSVKPHNLLLLDEPTNHIDAQMAAVLVDALRDFPGGVITVSHDRAFVEAIEPTHVVSVRDGRVRMEERALRDDDWVHPDAAEASDATAQQRAPVRAAAAAAAAAAAPARGDDKAQRKARTAAEKSAKALERRMDKLAQDVGALEASLAGAGSDYTLAARLQAQIDATNAELDATLVEWEAADKVANAPQGEVPS</sequence>
<keyword evidence="1" id="KW-0677">Repeat</keyword>
<dbReference type="CDD" id="cd03221">
    <property type="entry name" value="ABCF_EF-3"/>
    <property type="match status" value="1"/>
</dbReference>
<dbReference type="OMA" id="GACSHMA"/>
<feature type="signal peptide" evidence="5">
    <location>
        <begin position="1"/>
        <end position="20"/>
    </location>
</feature>
<dbReference type="SMART" id="SM00382">
    <property type="entry name" value="AAA"/>
    <property type="match status" value="2"/>
</dbReference>
<dbReference type="InterPro" id="IPR017871">
    <property type="entry name" value="ABC_transporter-like_CS"/>
</dbReference>
<feature type="chain" id="PRO_5035278995" description="ABC transporter domain-containing protein" evidence="5">
    <location>
        <begin position="21"/>
        <end position="768"/>
    </location>
</feature>
<reference evidence="7" key="1">
    <citation type="submission" date="2021-05" db="EMBL/GenBank/DDBJ databases">
        <title>The genome of the haptophyte Pavlova lutheri (Diacronema luteri, Pavlovales) - a model for lipid biosynthesis in eukaryotic algae.</title>
        <authorList>
            <person name="Hulatt C.J."/>
            <person name="Posewitz M.C."/>
        </authorList>
    </citation>
    <scope>NUCLEOTIDE SEQUENCE</scope>
    <source>
        <strain evidence="7">NIVA-4/92</strain>
    </source>
</reference>
<evidence type="ECO:0000256" key="2">
    <source>
        <dbReference type="ARBA" id="ARBA00022741"/>
    </source>
</evidence>
<dbReference type="PROSITE" id="PS50893">
    <property type="entry name" value="ABC_TRANSPORTER_2"/>
    <property type="match status" value="2"/>
</dbReference>
<dbReference type="PANTHER" id="PTHR19211">
    <property type="entry name" value="ATP-BINDING TRANSPORT PROTEIN-RELATED"/>
    <property type="match status" value="1"/>
</dbReference>
<feature type="compositionally biased region" description="Basic and acidic residues" evidence="4">
    <location>
        <begin position="683"/>
        <end position="700"/>
    </location>
</feature>
<dbReference type="InterPro" id="IPR003439">
    <property type="entry name" value="ABC_transporter-like_ATP-bd"/>
</dbReference>
<keyword evidence="3" id="KW-0067">ATP-binding</keyword>
<dbReference type="InterPro" id="IPR032781">
    <property type="entry name" value="ABC_tran_Xtn"/>
</dbReference>
<dbReference type="Gene3D" id="3.40.50.300">
    <property type="entry name" value="P-loop containing nucleotide triphosphate hydrolases"/>
    <property type="match status" value="2"/>
</dbReference>
<dbReference type="InterPro" id="IPR050611">
    <property type="entry name" value="ABCF"/>
</dbReference>
<keyword evidence="8" id="KW-1185">Reference proteome</keyword>
<dbReference type="FunFam" id="3.40.50.300:FF:000011">
    <property type="entry name" value="Putative ABC transporter ATP-binding component"/>
    <property type="match status" value="1"/>
</dbReference>
<dbReference type="OrthoDB" id="2110130at2759"/>
<evidence type="ECO:0000259" key="6">
    <source>
        <dbReference type="PROSITE" id="PS50893"/>
    </source>
</evidence>
<evidence type="ECO:0000313" key="8">
    <source>
        <dbReference type="Proteomes" id="UP000751190"/>
    </source>
</evidence>
<dbReference type="Proteomes" id="UP000751190">
    <property type="component" value="Unassembled WGS sequence"/>
</dbReference>
<keyword evidence="2" id="KW-0547">Nucleotide-binding</keyword>
<proteinExistence type="predicted"/>
<dbReference type="InterPro" id="IPR027417">
    <property type="entry name" value="P-loop_NTPase"/>
</dbReference>